<dbReference type="HOGENOM" id="CLU_034837_0_0_4"/>
<dbReference type="AlphaFoldDB" id="F0F0P1"/>
<organism evidence="2 3">
    <name type="scientific">Kingella denitrificans ATCC 33394</name>
    <dbReference type="NCBI Taxonomy" id="888741"/>
    <lineage>
        <taxon>Bacteria</taxon>
        <taxon>Pseudomonadati</taxon>
        <taxon>Pseudomonadota</taxon>
        <taxon>Betaproteobacteria</taxon>
        <taxon>Neisseriales</taxon>
        <taxon>Neisseriaceae</taxon>
        <taxon>Kingella</taxon>
    </lineage>
</organism>
<evidence type="ECO:0000313" key="2">
    <source>
        <dbReference type="EMBL" id="EGC16873.1"/>
    </source>
</evidence>
<dbReference type="InterPro" id="IPR019219">
    <property type="entry name" value="DUF2130"/>
</dbReference>
<accession>F0F0P1</accession>
<sequence>MPHQIKCPNCHTAFSIDEAGYAQIQSQVRTQEFEQEIRLQAERLREKYQSDLELAGAQSAARMQAALAEKEQQIVQLQTRLAQHEQNTQLAVQQAQSSLHAQIAEKERQLTALQLQTQAQLQQQRAEADKQLLIATHEQAQALSRLQNQLAQTQSQHQADQQHLQQQYEWQLRQKDEAIAFYRDFKAKQSTKMLGESLEQHCEVAFNQIRAAAFPNAEFGKDNDASGGSKGDYIYRECDEEGVEILSIMFEMKNEGDTTQTKKKNEHFFKELDKDRNEKKCEYAVLVSLLEGDSELYNQGIVDVSHAYPKMYVVRPQFFIAMISLLRNAALNSLKYKQELAQFKAQNVDITNFEQDLNDFKTAFARNYDLASRRFNEAIEHIDKSIAQLEKTKAALLNSENNLRLANNKAEDLTVKRLVRKNPTMKAKFAALKDGENG</sequence>
<dbReference type="PIRSF" id="PIRSF005850">
    <property type="entry name" value="UCP005850"/>
    <property type="match status" value="1"/>
</dbReference>
<evidence type="ECO:0000256" key="1">
    <source>
        <dbReference type="SAM" id="Coils"/>
    </source>
</evidence>
<dbReference type="RefSeq" id="WP_003783482.1">
    <property type="nucleotide sequence ID" value="NZ_GL870929.1"/>
</dbReference>
<gene>
    <name evidence="2" type="ORF">HMPREF9098_1676</name>
</gene>
<reference evidence="2 3" key="1">
    <citation type="submission" date="2011-01" db="EMBL/GenBank/DDBJ databases">
        <authorList>
            <person name="Muzny D."/>
            <person name="Qin X."/>
            <person name="Deng J."/>
            <person name="Jiang H."/>
            <person name="Liu Y."/>
            <person name="Qu J."/>
            <person name="Song X.-Z."/>
            <person name="Zhang L."/>
            <person name="Thornton R."/>
            <person name="Coyle M."/>
            <person name="Francisco L."/>
            <person name="Jackson L."/>
            <person name="Javaid M."/>
            <person name="Korchina V."/>
            <person name="Kovar C."/>
            <person name="Mata R."/>
            <person name="Mathew T."/>
            <person name="Ngo R."/>
            <person name="Nguyen L."/>
            <person name="Nguyen N."/>
            <person name="Okwuonu G."/>
            <person name="Ongeri F."/>
            <person name="Pham C."/>
            <person name="Simmons D."/>
            <person name="Wilczek-Boney K."/>
            <person name="Hale W."/>
            <person name="Jakkamsetti A."/>
            <person name="Pham P."/>
            <person name="Ruth R."/>
            <person name="San Lucas F."/>
            <person name="Warren J."/>
            <person name="Zhang J."/>
            <person name="Zhao Z."/>
            <person name="Zhou C."/>
            <person name="Zhu D."/>
            <person name="Lee S."/>
            <person name="Bess C."/>
            <person name="Blankenburg K."/>
            <person name="Forbes L."/>
            <person name="Fu Q."/>
            <person name="Gubbala S."/>
            <person name="Hirani K."/>
            <person name="Jayaseelan J.C."/>
            <person name="Lara F."/>
            <person name="Munidasa M."/>
            <person name="Palculict T."/>
            <person name="Patil S."/>
            <person name="Pu L.-L."/>
            <person name="Saada N."/>
            <person name="Tang L."/>
            <person name="Weissenberger G."/>
            <person name="Zhu Y."/>
            <person name="Hemphill L."/>
            <person name="Shang Y."/>
            <person name="Youmans B."/>
            <person name="Ayvaz T."/>
            <person name="Ross M."/>
            <person name="Santibanez J."/>
            <person name="Aqrawi P."/>
            <person name="Gross S."/>
            <person name="Joshi V."/>
            <person name="Fowler G."/>
            <person name="Nazareth L."/>
            <person name="Reid J."/>
            <person name="Worley K."/>
            <person name="Petrosino J."/>
            <person name="Highlander S."/>
            <person name="Gibbs R."/>
        </authorList>
    </citation>
    <scope>NUCLEOTIDE SEQUENCE [LARGE SCALE GENOMIC DNA]</scope>
    <source>
        <strain evidence="2 3">ATCC 33394</strain>
    </source>
</reference>
<dbReference type="Proteomes" id="UP000004088">
    <property type="component" value="Unassembled WGS sequence"/>
</dbReference>
<name>F0F0P1_9NEIS</name>
<dbReference type="EMBL" id="AEWV01000030">
    <property type="protein sequence ID" value="EGC16873.1"/>
    <property type="molecule type" value="Genomic_DNA"/>
</dbReference>
<feature type="coiled-coil region" evidence="1">
    <location>
        <begin position="60"/>
        <end position="163"/>
    </location>
</feature>
<keyword evidence="1" id="KW-0175">Coiled coil</keyword>
<proteinExistence type="predicted"/>
<evidence type="ECO:0008006" key="4">
    <source>
        <dbReference type="Google" id="ProtNLM"/>
    </source>
</evidence>
<keyword evidence="3" id="KW-1185">Reference proteome</keyword>
<evidence type="ECO:0000313" key="3">
    <source>
        <dbReference type="Proteomes" id="UP000004088"/>
    </source>
</evidence>
<dbReference type="Pfam" id="PF09903">
    <property type="entry name" value="DUF2130"/>
    <property type="match status" value="1"/>
</dbReference>
<protein>
    <recommendedName>
        <fullName evidence="4">DUF2130 domain-containing protein</fullName>
    </recommendedName>
</protein>
<dbReference type="STRING" id="888741.HMPREF9098_1676"/>
<feature type="coiled-coil region" evidence="1">
    <location>
        <begin position="389"/>
        <end position="416"/>
    </location>
</feature>
<comment type="caution">
    <text evidence="2">The sequence shown here is derived from an EMBL/GenBank/DDBJ whole genome shotgun (WGS) entry which is preliminary data.</text>
</comment>